<reference evidence="1 2" key="1">
    <citation type="journal article" date="2021" name="ISME J.">
        <title>Genomic evolution of the class Acidithiobacillia: deep-branching Proteobacteria living in extreme acidic conditions.</title>
        <authorList>
            <person name="Moya-Beltran A."/>
            <person name="Beard S."/>
            <person name="Rojas-Villalobos C."/>
            <person name="Issotta F."/>
            <person name="Gallardo Y."/>
            <person name="Ulloa R."/>
            <person name="Giaveno A."/>
            <person name="Degli Esposti M."/>
            <person name="Johnson D.B."/>
            <person name="Quatrini R."/>
        </authorList>
    </citation>
    <scope>NUCLEOTIDE SEQUENCE [LARGE SCALE GENOMIC DNA]</scope>
    <source>
        <strain evidence="1 2">RW2</strain>
    </source>
</reference>
<comment type="caution">
    <text evidence="1">The sequence shown here is derived from an EMBL/GenBank/DDBJ whole genome shotgun (WGS) entry which is preliminary data.</text>
</comment>
<organism evidence="1 2">
    <name type="scientific">Acidithiobacillus sulfurivorans</name>
    <dbReference type="NCBI Taxonomy" id="1958756"/>
    <lineage>
        <taxon>Bacteria</taxon>
        <taxon>Pseudomonadati</taxon>
        <taxon>Pseudomonadota</taxon>
        <taxon>Acidithiobacillia</taxon>
        <taxon>Acidithiobacillales</taxon>
        <taxon>Acidithiobacillaceae</taxon>
        <taxon>Acidithiobacillus</taxon>
    </lineage>
</organism>
<evidence type="ECO:0000313" key="2">
    <source>
        <dbReference type="Proteomes" id="UP000755654"/>
    </source>
</evidence>
<dbReference type="EMBL" id="JAAOMP010000134">
    <property type="protein sequence ID" value="MBU2760932.1"/>
    <property type="molecule type" value="Genomic_DNA"/>
</dbReference>
<accession>A0ABS6A0N0</accession>
<gene>
    <name evidence="1" type="ORF">HAP95_12370</name>
</gene>
<protein>
    <recommendedName>
        <fullName evidence="3">DGQHR domain-containing protein</fullName>
    </recommendedName>
</protein>
<evidence type="ECO:0000313" key="1">
    <source>
        <dbReference type="EMBL" id="MBU2760932.1"/>
    </source>
</evidence>
<name>A0ABS6A0N0_9PROT</name>
<dbReference type="RefSeq" id="WP_215884508.1">
    <property type="nucleotide sequence ID" value="NZ_JAAOMP010000134.1"/>
</dbReference>
<evidence type="ECO:0008006" key="3">
    <source>
        <dbReference type="Google" id="ProtNLM"/>
    </source>
</evidence>
<proteinExistence type="predicted"/>
<dbReference type="Proteomes" id="UP000755654">
    <property type="component" value="Unassembled WGS sequence"/>
</dbReference>
<keyword evidence="2" id="KW-1185">Reference proteome</keyword>
<sequence length="438" mass="49125">MKNFVSYFDDMPRRNATDDTEFVSGTVLVDSPDAALDFLGIADENVRAQMKRFKSKKSDICAMVRCYHGYIRELLNYQVKNGVVPQADATKIINERNRKVAEGYVTALAKQMKDGEFNKVSPQGLIFSIKTIGENSYQRMLIDGQNRLLACLVSRVAVRFHVQLTDNPKVFALLDLGKQREASTAANNDLFEQVGPDASLIQHDMPYLASMVLKVDPKKGNSAVQLALFSYLKYSYVDTGGVKYDMLSALYEGIGSELFESAFSVNEKSGFSQGFVAGMLRSLIESVETENVDAQRGVYAVIKQIAAMRRGDVDARHAPELDRIAPYLSRIFGMSNKSRGHRNAATMIFHALFSSIVFDRKDGFMVMMDRLDQYSDLLFASKDFNHAMSSTRSTFLDNEGNEVFLLKDIEQDLSEDIQRFDPYRNMILARGCSIDSAA</sequence>